<evidence type="ECO:0000256" key="1">
    <source>
        <dbReference type="SAM" id="MobiDB-lite"/>
    </source>
</evidence>
<keyword evidence="3" id="KW-1185">Reference proteome</keyword>
<feature type="compositionally biased region" description="Low complexity" evidence="1">
    <location>
        <begin position="125"/>
        <end position="144"/>
    </location>
</feature>
<feature type="compositionally biased region" description="Basic residues" evidence="1">
    <location>
        <begin position="170"/>
        <end position="180"/>
    </location>
</feature>
<reference evidence="2" key="1">
    <citation type="journal article" date="2023" name="BMC Genomics">
        <title>Chromosome-level genome assemblies of Cutaneotrichosporon spp. (Trichosporonales, Basidiomycota) reveal imbalanced evolution between nucleotide sequences and chromosome synteny.</title>
        <authorList>
            <person name="Kobayashi Y."/>
            <person name="Kayamori A."/>
            <person name="Aoki K."/>
            <person name="Shiwa Y."/>
            <person name="Matsutani M."/>
            <person name="Fujita N."/>
            <person name="Sugita T."/>
            <person name="Iwasaki W."/>
            <person name="Tanaka N."/>
            <person name="Takashima M."/>
        </authorList>
    </citation>
    <scope>NUCLEOTIDE SEQUENCE</scope>
    <source>
        <strain evidence="2">HIS016</strain>
    </source>
</reference>
<feature type="region of interest" description="Disordered" evidence="1">
    <location>
        <begin position="1"/>
        <end position="57"/>
    </location>
</feature>
<comment type="caution">
    <text evidence="2">The sequence shown here is derived from an EMBL/GenBank/DDBJ whole genome shotgun (WGS) entry which is preliminary data.</text>
</comment>
<dbReference type="AlphaFoldDB" id="A0AAD3Y7Z1"/>
<dbReference type="Proteomes" id="UP001222932">
    <property type="component" value="Unassembled WGS sequence"/>
</dbReference>
<gene>
    <name evidence="2" type="ORF">CspeluHIS016_0105460</name>
</gene>
<feature type="compositionally biased region" description="Polar residues" evidence="1">
    <location>
        <begin position="201"/>
        <end position="219"/>
    </location>
</feature>
<name>A0AAD3Y7Z1_9TREE</name>
<protein>
    <submittedName>
        <fullName evidence="2">Uncharacterized protein</fullName>
    </submittedName>
</protein>
<evidence type="ECO:0000313" key="3">
    <source>
        <dbReference type="Proteomes" id="UP001222932"/>
    </source>
</evidence>
<evidence type="ECO:0000313" key="2">
    <source>
        <dbReference type="EMBL" id="GMK53960.1"/>
    </source>
</evidence>
<sequence>MLVAPTLVITPPSREPSPGPHPAISMERRPPIAGPPPRPARKQHRPVVVFDSPMRTSTPTLQRRWHVAGRTGGWQTSLIHDAADDAYMASFDTAFDVGIWSEGPLSGSRPGSDSDSGSGSGSGSRSGASTDMSDTSDSSDATYEYTEETEGEVRAEVQDASASTGAYRGRAWRTRTRKGRLPPPVRPLDLPGSRPGHTLEAVQNESQNRPNSSWWSRKW</sequence>
<proteinExistence type="predicted"/>
<feature type="region of interest" description="Disordered" evidence="1">
    <location>
        <begin position="102"/>
        <end position="219"/>
    </location>
</feature>
<organism evidence="2 3">
    <name type="scientific">Cutaneotrichosporon spelunceum</name>
    <dbReference type="NCBI Taxonomy" id="1672016"/>
    <lineage>
        <taxon>Eukaryota</taxon>
        <taxon>Fungi</taxon>
        <taxon>Dikarya</taxon>
        <taxon>Basidiomycota</taxon>
        <taxon>Agaricomycotina</taxon>
        <taxon>Tremellomycetes</taxon>
        <taxon>Trichosporonales</taxon>
        <taxon>Trichosporonaceae</taxon>
        <taxon>Cutaneotrichosporon</taxon>
    </lineage>
</organism>
<reference evidence="2" key="2">
    <citation type="submission" date="2023-06" db="EMBL/GenBank/DDBJ databases">
        <authorList>
            <person name="Kobayashi Y."/>
            <person name="Kayamori A."/>
            <person name="Aoki K."/>
            <person name="Shiwa Y."/>
            <person name="Fujita N."/>
            <person name="Sugita T."/>
            <person name="Iwasaki W."/>
            <person name="Tanaka N."/>
            <person name="Takashima M."/>
        </authorList>
    </citation>
    <scope>NUCLEOTIDE SEQUENCE</scope>
    <source>
        <strain evidence="2">HIS016</strain>
    </source>
</reference>
<feature type="compositionally biased region" description="Low complexity" evidence="1">
    <location>
        <begin position="103"/>
        <end position="117"/>
    </location>
</feature>
<dbReference type="EMBL" id="BTCM01000001">
    <property type="protein sequence ID" value="GMK53960.1"/>
    <property type="molecule type" value="Genomic_DNA"/>
</dbReference>
<accession>A0AAD3Y7Z1</accession>